<proteinExistence type="predicted"/>
<dbReference type="GO" id="GO:0070773">
    <property type="term" value="F:protein-N-terminal glutamine amidohydrolase activity"/>
    <property type="evidence" value="ECO:0007669"/>
    <property type="project" value="InterPro"/>
</dbReference>
<reference evidence="4" key="3">
    <citation type="submission" date="2025-04" db="UniProtKB">
        <authorList>
            <consortium name="RefSeq"/>
        </authorList>
    </citation>
    <scope>IDENTIFICATION</scope>
    <source>
        <strain evidence="4">CBS 781.70</strain>
    </source>
</reference>
<evidence type="ECO:0000313" key="4">
    <source>
        <dbReference type="RefSeq" id="XP_033533650.1"/>
    </source>
</evidence>
<dbReference type="InterPro" id="IPR036526">
    <property type="entry name" value="C-N_Hydrolase_sf"/>
</dbReference>
<dbReference type="OrthoDB" id="201515at2759"/>
<dbReference type="RefSeq" id="XP_033533650.1">
    <property type="nucleotide sequence ID" value="XM_033681894.1"/>
</dbReference>
<evidence type="ECO:0000313" key="2">
    <source>
        <dbReference type="EMBL" id="KAF1812019.1"/>
    </source>
</evidence>
<dbReference type="PANTHER" id="PTHR11750:SF26">
    <property type="entry name" value="PROTEIN N-TERMINAL AMIDASE"/>
    <property type="match status" value="1"/>
</dbReference>
<dbReference type="GeneID" id="54422464"/>
<dbReference type="EMBL" id="ML975159">
    <property type="protein sequence ID" value="KAF1812019.1"/>
    <property type="molecule type" value="Genomic_DNA"/>
</dbReference>
<dbReference type="GO" id="GO:0030163">
    <property type="term" value="P:protein catabolic process"/>
    <property type="evidence" value="ECO:0007669"/>
    <property type="project" value="TreeGrafter"/>
</dbReference>
<dbReference type="Pfam" id="PF00795">
    <property type="entry name" value="CN_hydrolase"/>
    <property type="match status" value="1"/>
</dbReference>
<dbReference type="GO" id="GO:0008418">
    <property type="term" value="F:protein-N-terminal asparagine amidohydrolase activity"/>
    <property type="evidence" value="ECO:0007669"/>
    <property type="project" value="InterPro"/>
</dbReference>
<gene>
    <name evidence="2 4" type="ORF">P152DRAFT_482572</name>
</gene>
<keyword evidence="2 4" id="KW-0378">Hydrolase</keyword>
<sequence>MKVAILQTAPKLGEVQQNIAQADYLLSGLTPGSVKWLVLPEMAFSGYNFPSTEAISPYLEPTAAGVSTQWATTTAKRLRCHVTVGYPETTVTEPKRHYNSTVTVGPTGNMVAHYRKTFLYYTDETWANEGTGFYHDDLYELGDVCMGICMDINPKQFQAPWDAYEFAHHALSSGAPLVVLSMAWLTRLTPQELEELPYQPDMETLAYWVERFYPFLGTAGGRPVTLVIANRCGQEGEACYAGSSTVISIREGKAAVYEICGKMEQRCLVVDLAQAPKLAIQHGGAA</sequence>
<dbReference type="AlphaFoldDB" id="A0A6G1G2I6"/>
<protein>
    <submittedName>
        <fullName evidence="2 4">Carbon-nitrogen hydrolase</fullName>
    </submittedName>
</protein>
<reference evidence="2 4" key="1">
    <citation type="submission" date="2020-01" db="EMBL/GenBank/DDBJ databases">
        <authorList>
            <consortium name="DOE Joint Genome Institute"/>
            <person name="Haridas S."/>
            <person name="Albert R."/>
            <person name="Binder M."/>
            <person name="Bloem J."/>
            <person name="Labutti K."/>
            <person name="Salamov A."/>
            <person name="Andreopoulos B."/>
            <person name="Baker S.E."/>
            <person name="Barry K."/>
            <person name="Bills G."/>
            <person name="Bluhm B.H."/>
            <person name="Cannon C."/>
            <person name="Castanera R."/>
            <person name="Culley D.E."/>
            <person name="Daum C."/>
            <person name="Ezra D."/>
            <person name="Gonzalez J.B."/>
            <person name="Henrissat B."/>
            <person name="Kuo A."/>
            <person name="Liang C."/>
            <person name="Lipzen A."/>
            <person name="Lutzoni F."/>
            <person name="Magnuson J."/>
            <person name="Mondo S."/>
            <person name="Nolan M."/>
            <person name="Ohm R."/>
            <person name="Pangilinan J."/>
            <person name="Park H.-J."/>
            <person name="Ramirez L."/>
            <person name="Alfaro M."/>
            <person name="Sun H."/>
            <person name="Tritt A."/>
            <person name="Yoshinaga Y."/>
            <person name="Zwiers L.-H."/>
            <person name="Turgeon B.G."/>
            <person name="Goodwin S.B."/>
            <person name="Spatafora J.W."/>
            <person name="Crous P.W."/>
            <person name="Grigoriev I.V."/>
        </authorList>
    </citation>
    <scope>NUCLEOTIDE SEQUENCE</scope>
    <source>
        <strain evidence="2 4">CBS 781.70</strain>
    </source>
</reference>
<keyword evidence="3" id="KW-1185">Reference proteome</keyword>
<accession>A0A6G1G2I6</accession>
<dbReference type="PROSITE" id="PS50263">
    <property type="entry name" value="CN_HYDROLASE"/>
    <property type="match status" value="1"/>
</dbReference>
<organism evidence="2">
    <name type="scientific">Eremomyces bilateralis CBS 781.70</name>
    <dbReference type="NCBI Taxonomy" id="1392243"/>
    <lineage>
        <taxon>Eukaryota</taxon>
        <taxon>Fungi</taxon>
        <taxon>Dikarya</taxon>
        <taxon>Ascomycota</taxon>
        <taxon>Pezizomycotina</taxon>
        <taxon>Dothideomycetes</taxon>
        <taxon>Dothideomycetes incertae sedis</taxon>
        <taxon>Eremomycetales</taxon>
        <taxon>Eremomycetaceae</taxon>
        <taxon>Eremomyces</taxon>
    </lineage>
</organism>
<reference evidence="4" key="2">
    <citation type="submission" date="2020-04" db="EMBL/GenBank/DDBJ databases">
        <authorList>
            <consortium name="NCBI Genome Project"/>
        </authorList>
    </citation>
    <scope>NUCLEOTIDE SEQUENCE</scope>
    <source>
        <strain evidence="4">CBS 781.70</strain>
    </source>
</reference>
<dbReference type="Proteomes" id="UP000504638">
    <property type="component" value="Unplaced"/>
</dbReference>
<dbReference type="Gene3D" id="3.60.110.10">
    <property type="entry name" value="Carbon-nitrogen hydrolase"/>
    <property type="match status" value="1"/>
</dbReference>
<dbReference type="SUPFAM" id="SSF56317">
    <property type="entry name" value="Carbon-nitrogen hydrolase"/>
    <property type="match status" value="1"/>
</dbReference>
<dbReference type="PANTHER" id="PTHR11750">
    <property type="entry name" value="PROTEIN N-TERMINAL AMIDASE"/>
    <property type="match status" value="1"/>
</dbReference>
<dbReference type="InterPro" id="IPR003010">
    <property type="entry name" value="C-N_Hydrolase"/>
</dbReference>
<name>A0A6G1G2I6_9PEZI</name>
<dbReference type="InterPro" id="IPR039703">
    <property type="entry name" value="Nta1"/>
</dbReference>
<evidence type="ECO:0000259" key="1">
    <source>
        <dbReference type="PROSITE" id="PS50263"/>
    </source>
</evidence>
<evidence type="ECO:0000313" key="3">
    <source>
        <dbReference type="Proteomes" id="UP000504638"/>
    </source>
</evidence>
<feature type="domain" description="CN hydrolase" evidence="1">
    <location>
        <begin position="1"/>
        <end position="277"/>
    </location>
</feature>